<dbReference type="SUPFAM" id="SSF56112">
    <property type="entry name" value="Protein kinase-like (PK-like)"/>
    <property type="match status" value="1"/>
</dbReference>
<sequence>MIGDRYILQEELGHGAMGQVFKAMDNVLQRTVAVKLLTKASDDDESQRRLMIEAQAIAQLNHPNIVSVYDAGIEQDRPYVVMELLVGKTLDQHKTTSIEETIAITSQICDGLEEAHRQGIIHRDLKPSNVIISQDGNIKLMDFGLARMSNVTRVTQEGTIIGTFNYLAPELIQGQPASAQSDLYALGVILFEMIAGKPPFEGENPTAVLSQHLYAPVVRPSTFNEEAPAVLDELIFNLLEKI</sequence>
<accession>X0VZ10</accession>
<dbReference type="Gene3D" id="1.10.510.10">
    <property type="entry name" value="Transferase(Phosphotransferase) domain 1"/>
    <property type="match status" value="1"/>
</dbReference>
<dbReference type="InterPro" id="IPR011009">
    <property type="entry name" value="Kinase-like_dom_sf"/>
</dbReference>
<comment type="similarity">
    <text evidence="1">Belongs to the protein kinase superfamily. NEK Ser/Thr protein kinase family. NIMA subfamily.</text>
</comment>
<feature type="domain" description="Protein kinase" evidence="7">
    <location>
        <begin position="6"/>
        <end position="242"/>
    </location>
</feature>
<evidence type="ECO:0000256" key="5">
    <source>
        <dbReference type="ARBA" id="ARBA00022777"/>
    </source>
</evidence>
<dbReference type="InterPro" id="IPR008271">
    <property type="entry name" value="Ser/Thr_kinase_AS"/>
</dbReference>
<dbReference type="EMBL" id="BARS01034549">
    <property type="protein sequence ID" value="GAG23530.1"/>
    <property type="molecule type" value="Genomic_DNA"/>
</dbReference>
<dbReference type="InterPro" id="IPR017441">
    <property type="entry name" value="Protein_kinase_ATP_BS"/>
</dbReference>
<proteinExistence type="inferred from homology"/>
<dbReference type="InterPro" id="IPR000719">
    <property type="entry name" value="Prot_kinase_dom"/>
</dbReference>
<keyword evidence="4" id="KW-0547">Nucleotide-binding</keyword>
<name>X0VZ10_9ZZZZ</name>
<dbReference type="PROSITE" id="PS00107">
    <property type="entry name" value="PROTEIN_KINASE_ATP"/>
    <property type="match status" value="1"/>
</dbReference>
<dbReference type="PANTHER" id="PTHR43671">
    <property type="entry name" value="SERINE/THREONINE-PROTEIN KINASE NEK"/>
    <property type="match status" value="1"/>
</dbReference>
<evidence type="ECO:0000256" key="1">
    <source>
        <dbReference type="ARBA" id="ARBA00010886"/>
    </source>
</evidence>
<dbReference type="PANTHER" id="PTHR43671:SF13">
    <property type="entry name" value="SERINE_THREONINE-PROTEIN KINASE NEK2"/>
    <property type="match status" value="1"/>
</dbReference>
<evidence type="ECO:0000313" key="8">
    <source>
        <dbReference type="EMBL" id="GAG23530.1"/>
    </source>
</evidence>
<dbReference type="GO" id="GO:0004674">
    <property type="term" value="F:protein serine/threonine kinase activity"/>
    <property type="evidence" value="ECO:0007669"/>
    <property type="project" value="UniProtKB-EC"/>
</dbReference>
<dbReference type="InterPro" id="IPR050660">
    <property type="entry name" value="NEK_Ser/Thr_kinase"/>
</dbReference>
<dbReference type="PROSITE" id="PS00108">
    <property type="entry name" value="PROTEIN_KINASE_ST"/>
    <property type="match status" value="1"/>
</dbReference>
<dbReference type="PROSITE" id="PS50011">
    <property type="entry name" value="PROTEIN_KINASE_DOM"/>
    <property type="match status" value="1"/>
</dbReference>
<evidence type="ECO:0000256" key="2">
    <source>
        <dbReference type="ARBA" id="ARBA00012513"/>
    </source>
</evidence>
<feature type="non-terminal residue" evidence="8">
    <location>
        <position position="242"/>
    </location>
</feature>
<keyword evidence="5" id="KW-0418">Kinase</keyword>
<evidence type="ECO:0000256" key="6">
    <source>
        <dbReference type="ARBA" id="ARBA00022840"/>
    </source>
</evidence>
<gene>
    <name evidence="8" type="ORF">S01H1_53360</name>
</gene>
<dbReference type="SMART" id="SM00220">
    <property type="entry name" value="S_TKc"/>
    <property type="match status" value="1"/>
</dbReference>
<evidence type="ECO:0000259" key="7">
    <source>
        <dbReference type="PROSITE" id="PS50011"/>
    </source>
</evidence>
<dbReference type="AlphaFoldDB" id="X0VZ10"/>
<dbReference type="GO" id="GO:0005524">
    <property type="term" value="F:ATP binding"/>
    <property type="evidence" value="ECO:0007669"/>
    <property type="project" value="UniProtKB-KW"/>
</dbReference>
<dbReference type="CDD" id="cd14014">
    <property type="entry name" value="STKc_PknB_like"/>
    <property type="match status" value="1"/>
</dbReference>
<dbReference type="PIRSF" id="PIRSF000654">
    <property type="entry name" value="Integrin-linked_kinase"/>
    <property type="match status" value="1"/>
</dbReference>
<dbReference type="Gene3D" id="3.30.200.20">
    <property type="entry name" value="Phosphorylase Kinase, domain 1"/>
    <property type="match status" value="1"/>
</dbReference>
<keyword evidence="3" id="KW-0808">Transferase</keyword>
<protein>
    <recommendedName>
        <fullName evidence="2">non-specific serine/threonine protein kinase</fullName>
        <ecNumber evidence="2">2.7.11.1</ecNumber>
    </recommendedName>
</protein>
<evidence type="ECO:0000256" key="4">
    <source>
        <dbReference type="ARBA" id="ARBA00022741"/>
    </source>
</evidence>
<dbReference type="EC" id="2.7.11.1" evidence="2"/>
<comment type="caution">
    <text evidence="8">The sequence shown here is derived from an EMBL/GenBank/DDBJ whole genome shotgun (WGS) entry which is preliminary data.</text>
</comment>
<evidence type="ECO:0000256" key="3">
    <source>
        <dbReference type="ARBA" id="ARBA00022679"/>
    </source>
</evidence>
<keyword evidence="6" id="KW-0067">ATP-binding</keyword>
<organism evidence="8">
    <name type="scientific">marine sediment metagenome</name>
    <dbReference type="NCBI Taxonomy" id="412755"/>
    <lineage>
        <taxon>unclassified sequences</taxon>
        <taxon>metagenomes</taxon>
        <taxon>ecological metagenomes</taxon>
    </lineage>
</organism>
<reference evidence="8" key="1">
    <citation type="journal article" date="2014" name="Front. Microbiol.">
        <title>High frequency of phylogenetically diverse reductive dehalogenase-homologous genes in deep subseafloor sedimentary metagenomes.</title>
        <authorList>
            <person name="Kawai M."/>
            <person name="Futagami T."/>
            <person name="Toyoda A."/>
            <person name="Takaki Y."/>
            <person name="Nishi S."/>
            <person name="Hori S."/>
            <person name="Arai W."/>
            <person name="Tsubouchi T."/>
            <person name="Morono Y."/>
            <person name="Uchiyama I."/>
            <person name="Ito T."/>
            <person name="Fujiyama A."/>
            <person name="Inagaki F."/>
            <person name="Takami H."/>
        </authorList>
    </citation>
    <scope>NUCLEOTIDE SEQUENCE</scope>
    <source>
        <strain evidence="8">Expedition CK06-06</strain>
    </source>
</reference>
<dbReference type="Pfam" id="PF00069">
    <property type="entry name" value="Pkinase"/>
    <property type="match status" value="1"/>
</dbReference>